<proteinExistence type="predicted"/>
<dbReference type="SUPFAM" id="SSF55718">
    <property type="entry name" value="SCP-like"/>
    <property type="match status" value="1"/>
</dbReference>
<evidence type="ECO:0000313" key="2">
    <source>
        <dbReference type="EMBL" id="GAG55041.1"/>
    </source>
</evidence>
<gene>
    <name evidence="2" type="ORF">S01H4_13400</name>
</gene>
<reference evidence="2" key="1">
    <citation type="journal article" date="2014" name="Front. Microbiol.">
        <title>High frequency of phylogenetically diverse reductive dehalogenase-homologous genes in deep subseafloor sedimentary metagenomes.</title>
        <authorList>
            <person name="Kawai M."/>
            <person name="Futagami T."/>
            <person name="Toyoda A."/>
            <person name="Takaki Y."/>
            <person name="Nishi S."/>
            <person name="Hori S."/>
            <person name="Arai W."/>
            <person name="Tsubouchi T."/>
            <person name="Morono Y."/>
            <person name="Uchiyama I."/>
            <person name="Ito T."/>
            <person name="Fujiyama A."/>
            <person name="Inagaki F."/>
            <person name="Takami H."/>
        </authorList>
    </citation>
    <scope>NUCLEOTIDE SEQUENCE</scope>
    <source>
        <strain evidence="2">Expedition CK06-06</strain>
    </source>
</reference>
<dbReference type="InterPro" id="IPR003033">
    <property type="entry name" value="SCP2_sterol-bd_dom"/>
</dbReference>
<comment type="caution">
    <text evidence="2">The sequence shown here is derived from an EMBL/GenBank/DDBJ whole genome shotgun (WGS) entry which is preliminary data.</text>
</comment>
<dbReference type="EMBL" id="BART01005906">
    <property type="protein sequence ID" value="GAG55041.1"/>
    <property type="molecule type" value="Genomic_DNA"/>
</dbReference>
<dbReference type="Gene3D" id="3.30.1050.10">
    <property type="entry name" value="SCP2 sterol-binding domain"/>
    <property type="match status" value="1"/>
</dbReference>
<dbReference type="AlphaFoldDB" id="X1A498"/>
<organism evidence="2">
    <name type="scientific">marine sediment metagenome</name>
    <dbReference type="NCBI Taxonomy" id="412755"/>
    <lineage>
        <taxon>unclassified sequences</taxon>
        <taxon>metagenomes</taxon>
        <taxon>ecological metagenomes</taxon>
    </lineage>
</organism>
<dbReference type="Pfam" id="PF02036">
    <property type="entry name" value="SCP2"/>
    <property type="match status" value="1"/>
</dbReference>
<protein>
    <recommendedName>
        <fullName evidence="1">SCP2 domain-containing protein</fullName>
    </recommendedName>
</protein>
<sequence>MDKKEFQVKMLFYLMLKSLDEIVKVDEELQEEMEDFKAKIQWKIGNFTGYQVFKDGKYSWVIDKEIEDPDVTMTIRDLDVAKDFFTGELDGTSAYMSGVLQIEGNLLLTMTYNSLAEYIIDYLKPLIEG</sequence>
<evidence type="ECO:0000259" key="1">
    <source>
        <dbReference type="Pfam" id="PF02036"/>
    </source>
</evidence>
<name>X1A498_9ZZZZ</name>
<dbReference type="InterPro" id="IPR036527">
    <property type="entry name" value="SCP2_sterol-bd_dom_sf"/>
</dbReference>
<accession>X1A498</accession>
<feature type="domain" description="SCP2" evidence="1">
    <location>
        <begin position="20"/>
        <end position="116"/>
    </location>
</feature>